<evidence type="ECO:0000259" key="7">
    <source>
        <dbReference type="SMART" id="SM01086"/>
    </source>
</evidence>
<dbReference type="EMBL" id="MHOV01000034">
    <property type="protein sequence ID" value="OGZ69437.1"/>
    <property type="molecule type" value="Genomic_DNA"/>
</dbReference>
<feature type="domain" description="AAA+ ATPase" evidence="6">
    <location>
        <begin position="315"/>
        <end position="454"/>
    </location>
</feature>
<dbReference type="PANTHER" id="PTHR11638">
    <property type="entry name" value="ATP-DEPENDENT CLP PROTEASE"/>
    <property type="match status" value="1"/>
</dbReference>
<protein>
    <recommendedName>
        <fullName evidence="10">Clp R domain-containing protein</fullName>
    </recommendedName>
</protein>
<keyword evidence="5" id="KW-0472">Membrane</keyword>
<accession>A0A1G2I484</accession>
<dbReference type="Pfam" id="PF02861">
    <property type="entry name" value="Clp_N"/>
    <property type="match status" value="1"/>
</dbReference>
<evidence type="ECO:0000256" key="5">
    <source>
        <dbReference type="SAM" id="Phobius"/>
    </source>
</evidence>
<dbReference type="GO" id="GO:0034605">
    <property type="term" value="P:cellular response to heat"/>
    <property type="evidence" value="ECO:0007669"/>
    <property type="project" value="TreeGrafter"/>
</dbReference>
<dbReference type="Gene3D" id="3.40.50.300">
    <property type="entry name" value="P-loop containing nucleotide triphosphate hydrolases"/>
    <property type="match status" value="2"/>
</dbReference>
<dbReference type="SUPFAM" id="SSF52540">
    <property type="entry name" value="P-loop containing nucleoside triphosphate hydrolases"/>
    <property type="match status" value="2"/>
</dbReference>
<dbReference type="Pfam" id="PF17871">
    <property type="entry name" value="AAA_lid_9"/>
    <property type="match status" value="1"/>
</dbReference>
<dbReference type="Proteomes" id="UP000179214">
    <property type="component" value="Unassembled WGS sequence"/>
</dbReference>
<dbReference type="SUPFAM" id="SSF81923">
    <property type="entry name" value="Double Clp-N motif"/>
    <property type="match status" value="1"/>
</dbReference>
<evidence type="ECO:0000313" key="9">
    <source>
        <dbReference type="Proteomes" id="UP000179214"/>
    </source>
</evidence>
<dbReference type="CDD" id="cd19499">
    <property type="entry name" value="RecA-like_ClpB_Hsp104-like"/>
    <property type="match status" value="1"/>
</dbReference>
<dbReference type="Pfam" id="PF10431">
    <property type="entry name" value="ClpB_D2-small"/>
    <property type="match status" value="1"/>
</dbReference>
<evidence type="ECO:0000256" key="1">
    <source>
        <dbReference type="ARBA" id="ARBA00022737"/>
    </source>
</evidence>
<dbReference type="AlphaFoldDB" id="A0A1G2I484"/>
<dbReference type="InterPro" id="IPR003593">
    <property type="entry name" value="AAA+_ATPase"/>
</dbReference>
<dbReference type="GO" id="GO:0005737">
    <property type="term" value="C:cytoplasm"/>
    <property type="evidence" value="ECO:0007669"/>
    <property type="project" value="TreeGrafter"/>
</dbReference>
<sequence>MFNFDTRKTLVSRSLKIWSFPLFKYSSILSQIFFYLFIIACLLIGFSYLGLILESTVIKIIILFFILFLLFLEIYFFTESKIKNPQLSVLLSEAVLDQDNYNLAEFLNLQSCQIIEESIRVCKKRRLSEVSSEALFYAALSQSQDIKTLAFRLGLNVKKLQNDLKNYLEKQERQKKFNLLLSDVFLRTILDGAKMASEKGSTSISEKDIFVALARNDEFFKKILIENDLKKEDVENIASWLDALEKRIEDNKKFWAKENLLKAGSLGKDWASGFTVTLDDFSRDLSRLASRHIFNEIVGHKKEVDELQIILARSNHSNALILGEAGVGRKSLVEALAQRCYLGNSLEELNNKRIVELDMVALVSRIQDPEKLESVLDDIFIEVLSAGNVILLIDNLDNFVENKIIKPGTIDISGILAKYLALPNFQFIGISSFDGLHRKLEQNPAFLEYFRKIEVSEISEQETIKILQNLALGLEQQYKILVLYPSIREIVNLTGRYYPSTPFPKKAIDVLEESAVYVKSLKEKVVQPHHIAKIISDKTQIPVGKMEFKEKSVLLNLENLIHKRIVNQEEAVGEVSIAMRRARVGIGSKKRPMGTFLFLGPTGVGKTETAKALSEIYFNGEDKMIRLDMSEFQTVLDIPRLIGSISPVEQQGLLTTPVRENPFSLVLLDEVEKSHPNILNLFLQVFDEGHITDGQGRKVMFTNTIIICTSNAGAQLIFKSVEAGQKIIKDELLGALFEKGIFKPEFINRFDAAVIFHPLTKENLMDIAQLMMASLAKNLKEKEIDLTITQMLKEKIVELSYKPQYGAREMRRVVQDKIENKIAQALLSDGVVKGDRIEINPDNFEVHVIK</sequence>
<keyword evidence="5" id="KW-0812">Transmembrane</keyword>
<feature type="domain" description="AAA+ ATPase" evidence="6">
    <location>
        <begin position="592"/>
        <end position="742"/>
    </location>
</feature>
<keyword evidence="3" id="KW-0067">ATP-binding</keyword>
<gene>
    <name evidence="8" type="ORF">A3F47_01750</name>
</gene>
<keyword evidence="4" id="KW-0143">Chaperone</keyword>
<dbReference type="GO" id="GO:0005524">
    <property type="term" value="F:ATP binding"/>
    <property type="evidence" value="ECO:0007669"/>
    <property type="project" value="UniProtKB-KW"/>
</dbReference>
<evidence type="ECO:0000259" key="6">
    <source>
        <dbReference type="SMART" id="SM00382"/>
    </source>
</evidence>
<organism evidence="8 9">
    <name type="scientific">Candidatus Staskawiczbacteria bacterium RIFCSPHIGHO2_12_FULL_38_11</name>
    <dbReference type="NCBI Taxonomy" id="1802209"/>
    <lineage>
        <taxon>Bacteria</taxon>
        <taxon>Candidatus Staskawicziibacteriota</taxon>
    </lineage>
</organism>
<evidence type="ECO:0000256" key="2">
    <source>
        <dbReference type="ARBA" id="ARBA00022741"/>
    </source>
</evidence>
<keyword evidence="5" id="KW-1133">Transmembrane helix</keyword>
<dbReference type="InterPro" id="IPR036628">
    <property type="entry name" value="Clp_N_dom_sf"/>
</dbReference>
<dbReference type="GO" id="GO:0016887">
    <property type="term" value="F:ATP hydrolysis activity"/>
    <property type="evidence" value="ECO:0007669"/>
    <property type="project" value="InterPro"/>
</dbReference>
<keyword evidence="1" id="KW-0677">Repeat</keyword>
<comment type="caution">
    <text evidence="8">The sequence shown here is derived from an EMBL/GenBank/DDBJ whole genome shotgun (WGS) entry which is preliminary data.</text>
</comment>
<feature type="domain" description="Clp ATPase C-terminal" evidence="7">
    <location>
        <begin position="759"/>
        <end position="846"/>
    </location>
</feature>
<name>A0A1G2I484_9BACT</name>
<dbReference type="Gene3D" id="1.10.1780.10">
    <property type="entry name" value="Clp, N-terminal domain"/>
    <property type="match status" value="1"/>
</dbReference>
<dbReference type="Gene3D" id="1.10.8.60">
    <property type="match status" value="2"/>
</dbReference>
<dbReference type="CDD" id="cd00009">
    <property type="entry name" value="AAA"/>
    <property type="match status" value="1"/>
</dbReference>
<reference evidence="8 9" key="1">
    <citation type="journal article" date="2016" name="Nat. Commun.">
        <title>Thousands of microbial genomes shed light on interconnected biogeochemical processes in an aquifer system.</title>
        <authorList>
            <person name="Anantharaman K."/>
            <person name="Brown C.T."/>
            <person name="Hug L.A."/>
            <person name="Sharon I."/>
            <person name="Castelle C.J."/>
            <person name="Probst A.J."/>
            <person name="Thomas B.C."/>
            <person name="Singh A."/>
            <person name="Wilkins M.J."/>
            <person name="Karaoz U."/>
            <person name="Brodie E.L."/>
            <person name="Williams K.H."/>
            <person name="Hubbard S.S."/>
            <person name="Banfield J.F."/>
        </authorList>
    </citation>
    <scope>NUCLEOTIDE SEQUENCE [LARGE SCALE GENOMIC DNA]</scope>
</reference>
<dbReference type="InterPro" id="IPR001270">
    <property type="entry name" value="ClpA/B"/>
</dbReference>
<evidence type="ECO:0000256" key="3">
    <source>
        <dbReference type="ARBA" id="ARBA00022840"/>
    </source>
</evidence>
<dbReference type="InterPro" id="IPR041546">
    <property type="entry name" value="ClpA/ClpB_AAA_lid"/>
</dbReference>
<dbReference type="InterPro" id="IPR004176">
    <property type="entry name" value="Clp_R_N"/>
</dbReference>
<evidence type="ECO:0008006" key="10">
    <source>
        <dbReference type="Google" id="ProtNLM"/>
    </source>
</evidence>
<evidence type="ECO:0000313" key="8">
    <source>
        <dbReference type="EMBL" id="OGZ69437.1"/>
    </source>
</evidence>
<evidence type="ECO:0000256" key="4">
    <source>
        <dbReference type="ARBA" id="ARBA00023186"/>
    </source>
</evidence>
<dbReference type="InterPro" id="IPR019489">
    <property type="entry name" value="Clp_ATPase_C"/>
</dbReference>
<dbReference type="PRINTS" id="PR00300">
    <property type="entry name" value="CLPPROTEASEA"/>
</dbReference>
<dbReference type="Pfam" id="PF07724">
    <property type="entry name" value="AAA_2"/>
    <property type="match status" value="1"/>
</dbReference>
<dbReference type="PANTHER" id="PTHR11638:SF145">
    <property type="entry name" value="CLPA_B PROTEASE ATP BINDING SUBUNIT-RELATED"/>
    <property type="match status" value="1"/>
</dbReference>
<dbReference type="InterPro" id="IPR050130">
    <property type="entry name" value="ClpA_ClpB"/>
</dbReference>
<dbReference type="InterPro" id="IPR003959">
    <property type="entry name" value="ATPase_AAA_core"/>
</dbReference>
<proteinExistence type="predicted"/>
<feature type="transmembrane region" description="Helical" evidence="5">
    <location>
        <begin position="60"/>
        <end position="78"/>
    </location>
</feature>
<feature type="transmembrane region" description="Helical" evidence="5">
    <location>
        <begin position="32"/>
        <end position="53"/>
    </location>
</feature>
<dbReference type="SMART" id="SM00382">
    <property type="entry name" value="AAA"/>
    <property type="match status" value="2"/>
</dbReference>
<dbReference type="SMART" id="SM01086">
    <property type="entry name" value="ClpB_D2-small"/>
    <property type="match status" value="1"/>
</dbReference>
<dbReference type="InterPro" id="IPR027417">
    <property type="entry name" value="P-loop_NTPase"/>
</dbReference>
<keyword evidence="2" id="KW-0547">Nucleotide-binding</keyword>